<dbReference type="PANTHER" id="PTHR34220:SF7">
    <property type="entry name" value="SENSOR HISTIDINE KINASE YPDA"/>
    <property type="match status" value="1"/>
</dbReference>
<dbReference type="EMBL" id="AP018738">
    <property type="protein sequence ID" value="BBE52083.1"/>
    <property type="molecule type" value="Genomic_DNA"/>
</dbReference>
<dbReference type="RefSeq" id="WP_172588562.1">
    <property type="nucleotide sequence ID" value="NZ_AP018738.1"/>
</dbReference>
<evidence type="ECO:0000259" key="2">
    <source>
        <dbReference type="Pfam" id="PF06580"/>
    </source>
</evidence>
<dbReference type="Pfam" id="PF06580">
    <property type="entry name" value="His_kinase"/>
    <property type="match status" value="1"/>
</dbReference>
<keyword evidence="1" id="KW-0812">Transmembrane</keyword>
<keyword evidence="4" id="KW-1185">Reference proteome</keyword>
<dbReference type="Proteomes" id="UP000033070">
    <property type="component" value="Chromosome"/>
</dbReference>
<feature type="transmembrane region" description="Helical" evidence="1">
    <location>
        <begin position="54"/>
        <end position="75"/>
    </location>
</feature>
<protein>
    <submittedName>
        <fullName evidence="3">Sensor histidine kinase YpdA</fullName>
    </submittedName>
</protein>
<accession>A0A2Z6GEM4</accession>
<feature type="transmembrane region" description="Helical" evidence="1">
    <location>
        <begin position="122"/>
        <end position="141"/>
    </location>
</feature>
<dbReference type="SUPFAM" id="SSF55874">
    <property type="entry name" value="ATPase domain of HSP90 chaperone/DNA topoisomerase II/histidine kinase"/>
    <property type="match status" value="1"/>
</dbReference>
<name>A0A2Z6GEM4_9PROT</name>
<organism evidence="3 4">
    <name type="scientific">Ferriphaselus amnicola</name>
    <dbReference type="NCBI Taxonomy" id="1188319"/>
    <lineage>
        <taxon>Bacteria</taxon>
        <taxon>Pseudomonadati</taxon>
        <taxon>Pseudomonadota</taxon>
        <taxon>Betaproteobacteria</taxon>
        <taxon>Nitrosomonadales</taxon>
        <taxon>Gallionellaceae</taxon>
        <taxon>Ferriphaselus</taxon>
    </lineage>
</organism>
<dbReference type="PANTHER" id="PTHR34220">
    <property type="entry name" value="SENSOR HISTIDINE KINASE YPDA"/>
    <property type="match status" value="1"/>
</dbReference>
<keyword evidence="3" id="KW-0808">Transferase</keyword>
<keyword evidence="3" id="KW-0418">Kinase</keyword>
<dbReference type="GO" id="GO:0000155">
    <property type="term" value="F:phosphorelay sensor kinase activity"/>
    <property type="evidence" value="ECO:0007669"/>
    <property type="project" value="InterPro"/>
</dbReference>
<evidence type="ECO:0000313" key="3">
    <source>
        <dbReference type="EMBL" id="BBE52083.1"/>
    </source>
</evidence>
<gene>
    <name evidence="3" type="ORF">OYT1_ch2571</name>
</gene>
<dbReference type="InterPro" id="IPR010559">
    <property type="entry name" value="Sig_transdc_His_kin_internal"/>
</dbReference>
<dbReference type="KEGG" id="fam:OYT1_ch2571"/>
<proteinExistence type="predicted"/>
<feature type="domain" description="Signal transduction histidine kinase internal region" evidence="2">
    <location>
        <begin position="153"/>
        <end position="231"/>
    </location>
</feature>
<dbReference type="Gene3D" id="3.30.565.10">
    <property type="entry name" value="Histidine kinase-like ATPase, C-terminal domain"/>
    <property type="match status" value="1"/>
</dbReference>
<feature type="transmembrane region" description="Helical" evidence="1">
    <location>
        <begin position="87"/>
        <end position="110"/>
    </location>
</feature>
<dbReference type="InterPro" id="IPR050640">
    <property type="entry name" value="Bact_2-comp_sensor_kinase"/>
</dbReference>
<dbReference type="InterPro" id="IPR036890">
    <property type="entry name" value="HATPase_C_sf"/>
</dbReference>
<keyword evidence="1" id="KW-1133">Transmembrane helix</keyword>
<evidence type="ECO:0000313" key="4">
    <source>
        <dbReference type="Proteomes" id="UP000033070"/>
    </source>
</evidence>
<sequence>MPRAQSINQNPLPDALPNSRNLGVVLRLVLIINVAALLLALARANTWGEIGERWLTSAALLEPTLLTTLLVLYGLQPKLDTLAYRSGAALVATLSCSITALIYLLGMPVYTPSGEGALFNAIRYATLAGLSSLGLLAYFRLRRFALSPARHQARLQALRARIRPHFLFNTLNAVLAIVRSQPKRAEEALEDLSDLFRMAMEDAADLVPLRREIELARRYLALEQLRLGDRLQLDWGVQAEAETALIPPLLLQPLLENAVYHGIERLPQGGLVTIRIERNHRDLSIAISNPHPPKSDDVPGHRLALNNIRERLALLYDLEAHYQVQADHAEYRVRITLPYQEDLP</sequence>
<dbReference type="STRING" id="1188319.OYT1_01296"/>
<keyword evidence="1" id="KW-0472">Membrane</keyword>
<dbReference type="AlphaFoldDB" id="A0A2Z6GEM4"/>
<evidence type="ECO:0000256" key="1">
    <source>
        <dbReference type="SAM" id="Phobius"/>
    </source>
</evidence>
<feature type="transmembrane region" description="Helical" evidence="1">
    <location>
        <begin position="21"/>
        <end position="42"/>
    </location>
</feature>
<reference evidence="3 4" key="1">
    <citation type="submission" date="2018-06" db="EMBL/GenBank/DDBJ databases">
        <title>OYT1 Genome Sequencing.</title>
        <authorList>
            <person name="Kato S."/>
            <person name="Itoh T."/>
            <person name="Ohkuma M."/>
        </authorList>
    </citation>
    <scope>NUCLEOTIDE SEQUENCE [LARGE SCALE GENOMIC DNA]</scope>
    <source>
        <strain evidence="3 4">OYT1</strain>
    </source>
</reference>
<dbReference type="GO" id="GO:0016020">
    <property type="term" value="C:membrane"/>
    <property type="evidence" value="ECO:0007669"/>
    <property type="project" value="InterPro"/>
</dbReference>